<dbReference type="SUPFAM" id="SSF52540">
    <property type="entry name" value="P-loop containing nucleoside triphosphate hydrolases"/>
    <property type="match status" value="1"/>
</dbReference>
<dbReference type="RefSeq" id="WP_167207631.1">
    <property type="nucleotide sequence ID" value="NZ_CP050063.1"/>
</dbReference>
<gene>
    <name evidence="1" type="ORF">G8759_10305</name>
</gene>
<dbReference type="InterPro" id="IPR027417">
    <property type="entry name" value="P-loop_NTPase"/>
</dbReference>
<dbReference type="EMBL" id="CP050063">
    <property type="protein sequence ID" value="QIP12989.1"/>
    <property type="molecule type" value="Genomic_DNA"/>
</dbReference>
<accession>A0A6G9AKY1</accession>
<evidence type="ECO:0000313" key="2">
    <source>
        <dbReference type="Proteomes" id="UP000501802"/>
    </source>
</evidence>
<dbReference type="KEGG" id="spib:G8759_10305"/>
<evidence type="ECO:0008006" key="3">
    <source>
        <dbReference type="Google" id="ProtNLM"/>
    </source>
</evidence>
<evidence type="ECO:0000313" key="1">
    <source>
        <dbReference type="EMBL" id="QIP12989.1"/>
    </source>
</evidence>
<proteinExistence type="predicted"/>
<sequence length="359" mass="40974">MNLSDLLQTRLTDASNVPPIETTITVKDGIFAIKGDISFVSGMAKSGKSTICRYIIATALMETIPDDFDSLSIRSIYCEGRPVVYIDTEQPKAFTMKAKDEIKRLLRTETLPENLHIFNWRHQTYKENREAIQLLFDHFTDSALWVVDGITDFLSTANDEEKSNELINFFMRYSTSLNTTIVLLIHEIQNTGKLRGHLGSEAERKCGGAISIRKDRETKTHWIQPKLIRGSGDFDSHAFQYDEDQKGFVSLSDAKSKELRTQLDKQESRLAELHRLAQAIYGEEIRITRTELKKGLRQHISRKPGQGDEAYDKVIQRTIKDMLDNYNIITNLGEPKDSFKYLCEVEPAPSMLSLFLNGK</sequence>
<organism evidence="1 2">
    <name type="scientific">Spirosoma aureum</name>
    <dbReference type="NCBI Taxonomy" id="2692134"/>
    <lineage>
        <taxon>Bacteria</taxon>
        <taxon>Pseudomonadati</taxon>
        <taxon>Bacteroidota</taxon>
        <taxon>Cytophagia</taxon>
        <taxon>Cytophagales</taxon>
        <taxon>Cytophagaceae</taxon>
        <taxon>Spirosoma</taxon>
    </lineage>
</organism>
<keyword evidence="2" id="KW-1185">Reference proteome</keyword>
<name>A0A6G9AKY1_9BACT</name>
<dbReference type="Proteomes" id="UP000501802">
    <property type="component" value="Chromosome"/>
</dbReference>
<protein>
    <recommendedName>
        <fullName evidence="3">AAA family ATPase</fullName>
    </recommendedName>
</protein>
<reference evidence="1 2" key="1">
    <citation type="submission" date="2020-03" db="EMBL/GenBank/DDBJ databases">
        <authorList>
            <person name="Kim M.K."/>
        </authorList>
    </citation>
    <scope>NUCLEOTIDE SEQUENCE [LARGE SCALE GENOMIC DNA]</scope>
    <source>
        <strain evidence="1 2">BT328</strain>
    </source>
</reference>
<dbReference type="AlphaFoldDB" id="A0A6G9AKY1"/>
<dbReference type="Gene3D" id="3.40.50.300">
    <property type="entry name" value="P-loop containing nucleotide triphosphate hydrolases"/>
    <property type="match status" value="1"/>
</dbReference>